<keyword evidence="2" id="KW-1185">Reference proteome</keyword>
<dbReference type="InterPro" id="IPR004158">
    <property type="entry name" value="DUF247_pln"/>
</dbReference>
<gene>
    <name evidence="1" type="ORF">LTRI10_LOCUS35563</name>
</gene>
<accession>A0AAV2FBK7</accession>
<dbReference type="EMBL" id="OZ034819">
    <property type="protein sequence ID" value="CAL1395108.1"/>
    <property type="molecule type" value="Genomic_DNA"/>
</dbReference>
<proteinExistence type="predicted"/>
<dbReference type="Proteomes" id="UP001497516">
    <property type="component" value="Chromosome 6"/>
</dbReference>
<sequence length="160" mass="18151">MHHLPMRTNSSGVTFSAVPMTWSSSFQFHLAFFPKPDSFSSVKPEWFSPQLIAIGPFHHSLNALILMKTFQAQRIHRGRLQALAPEIRACYDKHLTVTDDILVWIMCINGPFLIELLTNDGNIFNFKSSSSTDRRRMPLDKSEMGKIEISVLVYIINGVG</sequence>
<name>A0AAV2FBK7_9ROSI</name>
<protein>
    <submittedName>
        <fullName evidence="1">Uncharacterized protein</fullName>
    </submittedName>
</protein>
<reference evidence="1 2" key="1">
    <citation type="submission" date="2024-04" db="EMBL/GenBank/DDBJ databases">
        <authorList>
            <person name="Fracassetti M."/>
        </authorList>
    </citation>
    <scope>NUCLEOTIDE SEQUENCE [LARGE SCALE GENOMIC DNA]</scope>
</reference>
<evidence type="ECO:0000313" key="1">
    <source>
        <dbReference type="EMBL" id="CAL1395108.1"/>
    </source>
</evidence>
<dbReference type="AlphaFoldDB" id="A0AAV2FBK7"/>
<evidence type="ECO:0000313" key="2">
    <source>
        <dbReference type="Proteomes" id="UP001497516"/>
    </source>
</evidence>
<dbReference type="Pfam" id="PF03140">
    <property type="entry name" value="DUF247"/>
    <property type="match status" value="1"/>
</dbReference>
<organism evidence="1 2">
    <name type="scientific">Linum trigynum</name>
    <dbReference type="NCBI Taxonomy" id="586398"/>
    <lineage>
        <taxon>Eukaryota</taxon>
        <taxon>Viridiplantae</taxon>
        <taxon>Streptophyta</taxon>
        <taxon>Embryophyta</taxon>
        <taxon>Tracheophyta</taxon>
        <taxon>Spermatophyta</taxon>
        <taxon>Magnoliopsida</taxon>
        <taxon>eudicotyledons</taxon>
        <taxon>Gunneridae</taxon>
        <taxon>Pentapetalae</taxon>
        <taxon>rosids</taxon>
        <taxon>fabids</taxon>
        <taxon>Malpighiales</taxon>
        <taxon>Linaceae</taxon>
        <taxon>Linum</taxon>
    </lineage>
</organism>